<accession>A0A3R9RT32</accession>
<feature type="non-terminal residue" evidence="3">
    <location>
        <position position="235"/>
    </location>
</feature>
<feature type="domain" description="EamA" evidence="2">
    <location>
        <begin position="134"/>
        <end position="234"/>
    </location>
</feature>
<dbReference type="InterPro" id="IPR037185">
    <property type="entry name" value="EmrE-like"/>
</dbReference>
<keyword evidence="4" id="KW-1185">Reference proteome</keyword>
<comment type="caution">
    <text evidence="3">The sequence shown here is derived from an EMBL/GenBank/DDBJ whole genome shotgun (WGS) entry which is preliminary data.</text>
</comment>
<dbReference type="Gene3D" id="1.10.3730.20">
    <property type="match status" value="1"/>
</dbReference>
<reference evidence="3 4" key="1">
    <citation type="submission" date="2018-10" db="EMBL/GenBank/DDBJ databases">
        <title>Co-occurring genomic capacity for anaerobic methane metabolism and dissimilatory sulfite reduction discovered in the Korarchaeota.</title>
        <authorList>
            <person name="Mckay L.J."/>
            <person name="Dlakic M."/>
            <person name="Fields M.W."/>
            <person name="Delmont T.O."/>
            <person name="Eren A.M."/>
            <person name="Jay Z.J."/>
            <person name="Klingelsmith K.B."/>
            <person name="Rusch D.B."/>
            <person name="Inskeep W.P."/>
        </authorList>
    </citation>
    <scope>NUCLEOTIDE SEQUENCE [LARGE SCALE GENOMIC DNA]</scope>
    <source>
        <strain evidence="3 4">MDKW</strain>
    </source>
</reference>
<dbReference type="SUPFAM" id="SSF103481">
    <property type="entry name" value="Multidrug resistance efflux transporter EmrE"/>
    <property type="match status" value="2"/>
</dbReference>
<dbReference type="Proteomes" id="UP000277582">
    <property type="component" value="Unassembled WGS sequence"/>
</dbReference>
<dbReference type="OrthoDB" id="42541at2157"/>
<dbReference type="GO" id="GO:0016020">
    <property type="term" value="C:membrane"/>
    <property type="evidence" value="ECO:0007669"/>
    <property type="project" value="InterPro"/>
</dbReference>
<feature type="transmembrane region" description="Helical" evidence="1">
    <location>
        <begin position="133"/>
        <end position="150"/>
    </location>
</feature>
<dbReference type="PROSITE" id="PS51257">
    <property type="entry name" value="PROKAR_LIPOPROTEIN"/>
    <property type="match status" value="1"/>
</dbReference>
<feature type="transmembrane region" description="Helical" evidence="1">
    <location>
        <begin position="34"/>
        <end position="52"/>
    </location>
</feature>
<feature type="domain" description="EamA" evidence="2">
    <location>
        <begin position="2"/>
        <end position="127"/>
    </location>
</feature>
<dbReference type="EMBL" id="RCOS01000023">
    <property type="protein sequence ID" value="RSN78101.1"/>
    <property type="molecule type" value="Genomic_DNA"/>
</dbReference>
<sequence>MRGEIFIVTAALLWSTIGIAGALSYSCGGDVMQLPALRALFGFLIGLPVVKLRFLDKRYVIMGFLFTGPLFISYQISAAVLGVGTAAFLLYTAPVIVSLVSVPVLKEKISLKRGISIIMALTGVFLLEDPSKINIIGIIPALSYSGIIVYSRKLVSAGADPMDVGIAPLLWAALEGALVSGFSMTRITFCSVIASIYLGAFTALLPYVLYSKGLKTIEASRASIISTLEPLFATL</sequence>
<dbReference type="PANTHER" id="PTHR22911">
    <property type="entry name" value="ACYL-MALONYL CONDENSING ENZYME-RELATED"/>
    <property type="match status" value="1"/>
</dbReference>
<keyword evidence="1" id="KW-1133">Transmembrane helix</keyword>
<proteinExistence type="predicted"/>
<dbReference type="RefSeq" id="WP_125670290.1">
    <property type="nucleotide sequence ID" value="NZ_RCOS01000023.1"/>
</dbReference>
<dbReference type="InterPro" id="IPR000620">
    <property type="entry name" value="EamA_dom"/>
</dbReference>
<evidence type="ECO:0000313" key="4">
    <source>
        <dbReference type="Proteomes" id="UP000277582"/>
    </source>
</evidence>
<protein>
    <recommendedName>
        <fullName evidence="2">EamA domain-containing protein</fullName>
    </recommendedName>
</protein>
<keyword evidence="1" id="KW-0472">Membrane</keyword>
<feature type="transmembrane region" description="Helical" evidence="1">
    <location>
        <begin position="162"/>
        <end position="180"/>
    </location>
</feature>
<evidence type="ECO:0000259" key="2">
    <source>
        <dbReference type="Pfam" id="PF00892"/>
    </source>
</evidence>
<evidence type="ECO:0000256" key="1">
    <source>
        <dbReference type="SAM" id="Phobius"/>
    </source>
</evidence>
<feature type="transmembrane region" description="Helical" evidence="1">
    <location>
        <begin position="59"/>
        <end position="77"/>
    </location>
</feature>
<feature type="transmembrane region" description="Helical" evidence="1">
    <location>
        <begin position="186"/>
        <end position="210"/>
    </location>
</feature>
<dbReference type="Pfam" id="PF00892">
    <property type="entry name" value="EamA"/>
    <property type="match status" value="2"/>
</dbReference>
<evidence type="ECO:0000313" key="3">
    <source>
        <dbReference type="EMBL" id="RSN78101.1"/>
    </source>
</evidence>
<feature type="transmembrane region" description="Helical" evidence="1">
    <location>
        <begin position="83"/>
        <end position="104"/>
    </location>
</feature>
<dbReference type="PANTHER" id="PTHR22911:SF79">
    <property type="entry name" value="MOBA-LIKE NTP TRANSFERASE DOMAIN-CONTAINING PROTEIN"/>
    <property type="match status" value="1"/>
</dbReference>
<organism evidence="3 4">
    <name type="scientific">Candidatus Methanodesulfokora washburnensis</name>
    <dbReference type="NCBI Taxonomy" id="2478471"/>
    <lineage>
        <taxon>Archaea</taxon>
        <taxon>Thermoproteota</taxon>
        <taxon>Candidatus Korarchaeia</taxon>
        <taxon>Candidatus Korarchaeia incertae sedis</taxon>
        <taxon>Candidatus Methanodesulfokora</taxon>
    </lineage>
</organism>
<dbReference type="AlphaFoldDB" id="A0A3R9RT32"/>
<gene>
    <name evidence="3" type="ORF">D6D85_01445</name>
</gene>
<keyword evidence="1" id="KW-0812">Transmembrane</keyword>
<name>A0A3R9RT32_9CREN</name>